<dbReference type="KEGG" id="vg:30522862"/>
<evidence type="ECO:0000313" key="1">
    <source>
        <dbReference type="EMBL" id="APG53820.1"/>
    </source>
</evidence>
<organism evidence="1">
    <name type="scientific">simian adenovirus 55</name>
    <dbReference type="NCBI Taxonomy" id="2848082"/>
    <lineage>
        <taxon>Viruses</taxon>
        <taxon>Varidnaviria</taxon>
        <taxon>Bamfordvirae</taxon>
        <taxon>Preplasmiviricota</taxon>
        <taxon>Polisuviricotina</taxon>
        <taxon>Pharingeaviricetes</taxon>
        <taxon>Rowavirales</taxon>
        <taxon>Adenoviridae</taxon>
        <taxon>Mastadenovirus</taxon>
        <taxon>Mastadenovirus flavi</taxon>
        <taxon>Simian mastadenovirus I</taxon>
    </lineage>
</organism>
<dbReference type="OrthoDB" id="21077at10239"/>
<evidence type="ECO:0000313" key="2">
    <source>
        <dbReference type="Proteomes" id="UP000201862"/>
    </source>
</evidence>
<proteinExistence type="predicted"/>
<dbReference type="InterPro" id="IPR008680">
    <property type="entry name" value="M_adenovirusE4"/>
</dbReference>
<name>A0A1L3INZ7_9ADEN</name>
<protein>
    <submittedName>
        <fullName evidence="1">E4 ORF4</fullName>
    </submittedName>
</protein>
<dbReference type="Proteomes" id="UP000201862">
    <property type="component" value="Segment"/>
</dbReference>
<keyword evidence="2" id="KW-1185">Reference proteome</keyword>
<dbReference type="EMBL" id="KX505867">
    <property type="protein sequence ID" value="APG53820.1"/>
    <property type="molecule type" value="Genomic_DNA"/>
</dbReference>
<dbReference type="Pfam" id="PF05385">
    <property type="entry name" value="Adeno_E4"/>
    <property type="match status" value="1"/>
</dbReference>
<dbReference type="RefSeq" id="YP_009328927.1">
    <property type="nucleotide sequence ID" value="NC_032105.1"/>
</dbReference>
<reference evidence="1" key="1">
    <citation type="journal article" date="2016" name="Virol. J.">
        <title>Isolation and characterization of adenoviruses infecting endangered golden snub-nosed monkeys (Rhinopithecus roxellana).</title>
        <authorList>
            <person name="Tan B."/>
            <person name="Wu L.J."/>
            <person name="Yang X.L."/>
            <person name="Li B."/>
            <person name="Zhang W."/>
            <person name="Lei Y.S."/>
            <person name="Li Y."/>
            <person name="Yang G.X."/>
            <person name="Chen J."/>
            <person name="Chen G."/>
            <person name="Wang H.Z."/>
            <person name="Shi Z.L."/>
        </authorList>
    </citation>
    <scope>NUCLEOTIDE SEQUENCE [LARGE SCALE GENOMIC DNA]</scope>
    <source>
        <strain evidence="1">WIV19</strain>
    </source>
</reference>
<dbReference type="GeneID" id="30522862"/>
<sequence length="121" mass="13856">MPLPRLPCPPVERDQILCVSWLGLAYATVADTLLALQLRGTRLSPSANYCLTGLRDWLLRVYQKENGRKRDRRHRRSCWETTWFCYRKYLDIRANLVCYGPAGEEIPVPAEPLPGVPTTAL</sequence>
<accession>A0A1L3INZ7</accession>